<dbReference type="SUPFAM" id="SSF57667">
    <property type="entry name" value="beta-beta-alpha zinc fingers"/>
    <property type="match status" value="2"/>
</dbReference>
<dbReference type="OrthoDB" id="6105938at2759"/>
<feature type="domain" description="C2H2-type" evidence="6">
    <location>
        <begin position="177"/>
        <end position="204"/>
    </location>
</feature>
<dbReference type="PROSITE" id="PS00028">
    <property type="entry name" value="ZINC_FINGER_C2H2_1"/>
    <property type="match status" value="1"/>
</dbReference>
<dbReference type="SMART" id="SM00355">
    <property type="entry name" value="ZnF_C2H2"/>
    <property type="match status" value="5"/>
</dbReference>
<keyword evidence="8" id="KW-1185">Reference proteome</keyword>
<dbReference type="GO" id="GO:0005634">
    <property type="term" value="C:nucleus"/>
    <property type="evidence" value="ECO:0007669"/>
    <property type="project" value="TreeGrafter"/>
</dbReference>
<evidence type="ECO:0000256" key="2">
    <source>
        <dbReference type="ARBA" id="ARBA00022737"/>
    </source>
</evidence>
<feature type="domain" description="C2H2-type" evidence="6">
    <location>
        <begin position="94"/>
        <end position="121"/>
    </location>
</feature>
<evidence type="ECO:0000256" key="4">
    <source>
        <dbReference type="ARBA" id="ARBA00022833"/>
    </source>
</evidence>
<evidence type="ECO:0000313" key="8">
    <source>
        <dbReference type="Proteomes" id="UP000030752"/>
    </source>
</evidence>
<dbReference type="InterPro" id="IPR036236">
    <property type="entry name" value="Znf_C2H2_sf"/>
</dbReference>
<evidence type="ECO:0000256" key="3">
    <source>
        <dbReference type="ARBA" id="ARBA00022771"/>
    </source>
</evidence>
<dbReference type="PANTHER" id="PTHR24409">
    <property type="entry name" value="ZINC FINGER PROTEIN 142"/>
    <property type="match status" value="1"/>
</dbReference>
<accession>W2S4B7</accession>
<dbReference type="EMBL" id="KB822718">
    <property type="protein sequence ID" value="ETN42878.1"/>
    <property type="molecule type" value="Genomic_DNA"/>
</dbReference>
<evidence type="ECO:0000256" key="5">
    <source>
        <dbReference type="PROSITE-ProRule" id="PRU00042"/>
    </source>
</evidence>
<keyword evidence="4" id="KW-0862">Zinc</keyword>
<dbReference type="PROSITE" id="PS50157">
    <property type="entry name" value="ZINC_FINGER_C2H2_2"/>
    <property type="match status" value="3"/>
</dbReference>
<dbReference type="STRING" id="1220924.W2S4B7"/>
<evidence type="ECO:0000313" key="7">
    <source>
        <dbReference type="EMBL" id="ETN42878.1"/>
    </source>
</evidence>
<keyword evidence="2" id="KW-0677">Repeat</keyword>
<evidence type="ECO:0000259" key="6">
    <source>
        <dbReference type="PROSITE" id="PS50157"/>
    </source>
</evidence>
<dbReference type="HOGENOM" id="CLU_075838_2_0_1"/>
<name>W2S4B7_CYPE1</name>
<keyword evidence="1" id="KW-0479">Metal-binding</keyword>
<organism evidence="7 8">
    <name type="scientific">Cyphellophora europaea (strain CBS 101466)</name>
    <name type="common">Phialophora europaea</name>
    <dbReference type="NCBI Taxonomy" id="1220924"/>
    <lineage>
        <taxon>Eukaryota</taxon>
        <taxon>Fungi</taxon>
        <taxon>Dikarya</taxon>
        <taxon>Ascomycota</taxon>
        <taxon>Pezizomycotina</taxon>
        <taxon>Eurotiomycetes</taxon>
        <taxon>Chaetothyriomycetidae</taxon>
        <taxon>Chaetothyriales</taxon>
        <taxon>Cyphellophoraceae</taxon>
        <taxon>Cyphellophora</taxon>
    </lineage>
</organism>
<sequence length="225" mass="25623">MARGNQLVLDEDDDEYSCNSCDRSFGSRHAALQHASNASIHRSEWCNRCSWLFISPDALRQHLANSSLHNHCDRCNYDVGDLSDLARHREDVHFQCCECMKVFQNQNNLRMHKQVHFERDVECYGCDREFATTSAMVLHLERGTCGIGTDSDDIADWALGCIYADMFTTNGGGSWSFECPGCNATFRYVSGLLQHIESDACDQELWNNPIDELLDLIESEARRLL</sequence>
<gene>
    <name evidence="7" type="ORF">HMPREF1541_02036</name>
</gene>
<reference evidence="7 8" key="1">
    <citation type="submission" date="2013-03" db="EMBL/GenBank/DDBJ databases">
        <title>The Genome Sequence of Phialophora europaea CBS 101466.</title>
        <authorList>
            <consortium name="The Broad Institute Genomics Platform"/>
            <person name="Cuomo C."/>
            <person name="de Hoog S."/>
            <person name="Gorbushina A."/>
            <person name="Walker B."/>
            <person name="Young S.K."/>
            <person name="Zeng Q."/>
            <person name="Gargeya S."/>
            <person name="Fitzgerald M."/>
            <person name="Haas B."/>
            <person name="Abouelleil A."/>
            <person name="Allen A.W."/>
            <person name="Alvarado L."/>
            <person name="Arachchi H.M."/>
            <person name="Berlin A.M."/>
            <person name="Chapman S.B."/>
            <person name="Gainer-Dewar J."/>
            <person name="Goldberg J."/>
            <person name="Griggs A."/>
            <person name="Gujja S."/>
            <person name="Hansen M."/>
            <person name="Howarth C."/>
            <person name="Imamovic A."/>
            <person name="Ireland A."/>
            <person name="Larimer J."/>
            <person name="McCowan C."/>
            <person name="Murphy C."/>
            <person name="Pearson M."/>
            <person name="Poon T.W."/>
            <person name="Priest M."/>
            <person name="Roberts A."/>
            <person name="Saif S."/>
            <person name="Shea T."/>
            <person name="Sisk P."/>
            <person name="Sykes S."/>
            <person name="Wortman J."/>
            <person name="Nusbaum C."/>
            <person name="Birren B."/>
        </authorList>
    </citation>
    <scope>NUCLEOTIDE SEQUENCE [LARGE SCALE GENOMIC DNA]</scope>
    <source>
        <strain evidence="7 8">CBS 101466</strain>
    </source>
</reference>
<proteinExistence type="predicted"/>
<dbReference type="GO" id="GO:0008270">
    <property type="term" value="F:zinc ion binding"/>
    <property type="evidence" value="ECO:0007669"/>
    <property type="project" value="UniProtKB-KW"/>
</dbReference>
<dbReference type="RefSeq" id="XP_008714614.1">
    <property type="nucleotide sequence ID" value="XM_008716392.1"/>
</dbReference>
<dbReference type="AlphaFoldDB" id="W2S4B7"/>
<dbReference type="Proteomes" id="UP000030752">
    <property type="component" value="Unassembled WGS sequence"/>
</dbReference>
<dbReference type="Gene3D" id="3.30.160.60">
    <property type="entry name" value="Classic Zinc Finger"/>
    <property type="match status" value="2"/>
</dbReference>
<feature type="domain" description="C2H2-type" evidence="6">
    <location>
        <begin position="16"/>
        <end position="44"/>
    </location>
</feature>
<evidence type="ECO:0000256" key="1">
    <source>
        <dbReference type="ARBA" id="ARBA00022723"/>
    </source>
</evidence>
<dbReference type="VEuPathDB" id="FungiDB:HMPREF1541_02036"/>
<dbReference type="GO" id="GO:0000977">
    <property type="term" value="F:RNA polymerase II transcription regulatory region sequence-specific DNA binding"/>
    <property type="evidence" value="ECO:0007669"/>
    <property type="project" value="TreeGrafter"/>
</dbReference>
<dbReference type="InterPro" id="IPR013087">
    <property type="entry name" value="Znf_C2H2_type"/>
</dbReference>
<dbReference type="eggNOG" id="KOG1721">
    <property type="taxonomic scope" value="Eukaryota"/>
</dbReference>
<dbReference type="InParanoid" id="W2S4B7"/>
<dbReference type="GeneID" id="19969375"/>
<dbReference type="PANTHER" id="PTHR24409:SF295">
    <property type="entry name" value="AZ2-RELATED"/>
    <property type="match status" value="1"/>
</dbReference>
<dbReference type="GO" id="GO:0000981">
    <property type="term" value="F:DNA-binding transcription factor activity, RNA polymerase II-specific"/>
    <property type="evidence" value="ECO:0007669"/>
    <property type="project" value="TreeGrafter"/>
</dbReference>
<keyword evidence="3 5" id="KW-0863">Zinc-finger</keyword>
<protein>
    <recommendedName>
        <fullName evidence="6">C2H2-type domain-containing protein</fullName>
    </recommendedName>
</protein>